<dbReference type="RefSeq" id="WP_407348972.1">
    <property type="nucleotide sequence ID" value="NZ_CP136864.1"/>
</dbReference>
<keyword evidence="2" id="KW-0810">Translation regulation</keyword>
<sequence length="122" mass="12968">MGRNGQGKSRPVYSTDKGRLCPDCGVVKADCRCRLLQGDTPKGDGIIRLKRETKGRGGKAVTLVTGLPDDPAQLKDRAKALKQRCSVGGAVKDGVIEIQGDQRELIKSVLEAEGFTVKFAGG</sequence>
<dbReference type="SUPFAM" id="SSF55159">
    <property type="entry name" value="eIF1-like"/>
    <property type="match status" value="1"/>
</dbReference>
<evidence type="ECO:0000256" key="1">
    <source>
        <dbReference type="ARBA" id="ARBA00005422"/>
    </source>
</evidence>
<dbReference type="PANTHER" id="PTHR12789">
    <property type="entry name" value="DENSITY-REGULATED PROTEIN HOMOLOG"/>
    <property type="match status" value="1"/>
</dbReference>
<feature type="domain" description="SUI1" evidence="4">
    <location>
        <begin position="51"/>
        <end position="114"/>
    </location>
</feature>
<dbReference type="PROSITE" id="PS50296">
    <property type="entry name" value="SUI1"/>
    <property type="match status" value="1"/>
</dbReference>
<dbReference type="CDD" id="cd11567">
    <property type="entry name" value="YciH_like"/>
    <property type="match status" value="1"/>
</dbReference>
<dbReference type="InterPro" id="IPR005872">
    <property type="entry name" value="SUI1_arc_bac"/>
</dbReference>
<evidence type="ECO:0000313" key="5">
    <source>
        <dbReference type="EMBL" id="WOJ94336.1"/>
    </source>
</evidence>
<name>A0ABZ0I8C7_9GAMM</name>
<keyword evidence="3" id="KW-0648">Protein biosynthesis</keyword>
<dbReference type="Proteomes" id="UP001626537">
    <property type="component" value="Chromosome"/>
</dbReference>
<proteinExistence type="inferred from homology"/>
<protein>
    <submittedName>
        <fullName evidence="5">Stress response translation initiation inhibitor YciH</fullName>
    </submittedName>
</protein>
<dbReference type="EMBL" id="CP136864">
    <property type="protein sequence ID" value="WOJ94336.1"/>
    <property type="molecule type" value="Genomic_DNA"/>
</dbReference>
<dbReference type="Gene3D" id="3.30.780.10">
    <property type="entry name" value="SUI1-like domain"/>
    <property type="match status" value="1"/>
</dbReference>
<dbReference type="InterPro" id="IPR050318">
    <property type="entry name" value="DENR/SUI1_TIF"/>
</dbReference>
<evidence type="ECO:0000313" key="6">
    <source>
        <dbReference type="Proteomes" id="UP001626537"/>
    </source>
</evidence>
<evidence type="ECO:0000256" key="3">
    <source>
        <dbReference type="ARBA" id="ARBA00022917"/>
    </source>
</evidence>
<dbReference type="PANTHER" id="PTHR12789:SF0">
    <property type="entry name" value="DENSITY-REGULATED PROTEIN"/>
    <property type="match status" value="1"/>
</dbReference>
<dbReference type="InterPro" id="IPR036877">
    <property type="entry name" value="SUI1_dom_sf"/>
</dbReference>
<evidence type="ECO:0000259" key="4">
    <source>
        <dbReference type="PROSITE" id="PS50296"/>
    </source>
</evidence>
<dbReference type="InterPro" id="IPR001950">
    <property type="entry name" value="SUI1"/>
</dbReference>
<dbReference type="PIRSF" id="PIRSF037511">
    <property type="entry name" value="Transl_init_SUI1_pro"/>
    <property type="match status" value="1"/>
</dbReference>
<dbReference type="Pfam" id="PF01253">
    <property type="entry name" value="SUI1"/>
    <property type="match status" value="1"/>
</dbReference>
<keyword evidence="6" id="KW-1185">Reference proteome</keyword>
<comment type="similarity">
    <text evidence="1">Belongs to the SUI1 family.</text>
</comment>
<organism evidence="5 6">
    <name type="scientific">Congregibacter variabilis</name>
    <dbReference type="NCBI Taxonomy" id="3081200"/>
    <lineage>
        <taxon>Bacteria</taxon>
        <taxon>Pseudomonadati</taxon>
        <taxon>Pseudomonadota</taxon>
        <taxon>Gammaproteobacteria</taxon>
        <taxon>Cellvibrionales</taxon>
        <taxon>Halieaceae</taxon>
        <taxon>Congregibacter</taxon>
    </lineage>
</organism>
<accession>A0ABZ0I8C7</accession>
<reference evidence="5 6" key="1">
    <citation type="submission" date="2023-10" db="EMBL/GenBank/DDBJ databases">
        <title>Two novel species belonging to the OM43/NOR5 clade.</title>
        <authorList>
            <person name="Park M."/>
        </authorList>
    </citation>
    <scope>NUCLEOTIDE SEQUENCE [LARGE SCALE GENOMIC DNA]</scope>
    <source>
        <strain evidence="5 6">IMCC43200</strain>
    </source>
</reference>
<gene>
    <name evidence="5" type="ORF">R0135_04035</name>
</gene>
<evidence type="ECO:0000256" key="2">
    <source>
        <dbReference type="ARBA" id="ARBA00022845"/>
    </source>
</evidence>